<reference evidence="2" key="1">
    <citation type="journal article" date="2021" name="Microb. Physiol.">
        <title>Proteogenomic Insights into the Physiology of Marine, Sulfate-Reducing, Filamentous Desulfonema limicola and Desulfonema magnum.</title>
        <authorList>
            <person name="Schnaars V."/>
            <person name="Wohlbrand L."/>
            <person name="Scheve S."/>
            <person name="Hinrichs C."/>
            <person name="Reinhardt R."/>
            <person name="Rabus R."/>
        </authorList>
    </citation>
    <scope>NUCLEOTIDE SEQUENCE</scope>
    <source>
        <strain evidence="2">4be13</strain>
    </source>
</reference>
<protein>
    <submittedName>
        <fullName evidence="2">Uncharacterized protein</fullName>
    </submittedName>
</protein>
<sequence length="39" mass="4685">MRYNTLRIQFFFIISPLVPNSEGETDIFPSEDNKVSHRW</sequence>
<organism evidence="2 3">
    <name type="scientific">Desulfonema magnum</name>
    <dbReference type="NCBI Taxonomy" id="45655"/>
    <lineage>
        <taxon>Bacteria</taxon>
        <taxon>Pseudomonadati</taxon>
        <taxon>Thermodesulfobacteriota</taxon>
        <taxon>Desulfobacteria</taxon>
        <taxon>Desulfobacterales</taxon>
        <taxon>Desulfococcaceae</taxon>
        <taxon>Desulfonema</taxon>
    </lineage>
</organism>
<dbReference type="KEGG" id="dmm:dnm_001100"/>
<gene>
    <name evidence="1" type="ORF">dnm_001100</name>
    <name evidence="2" type="ORF">dnm_001130</name>
</gene>
<dbReference type="KEGG" id="dmm:dnm_001130"/>
<evidence type="ECO:0000313" key="2">
    <source>
        <dbReference type="EMBL" id="QTA84120.1"/>
    </source>
</evidence>
<dbReference type="AlphaFoldDB" id="A0A975GK43"/>
<evidence type="ECO:0000313" key="1">
    <source>
        <dbReference type="EMBL" id="QTA84117.1"/>
    </source>
</evidence>
<dbReference type="Proteomes" id="UP000663722">
    <property type="component" value="Chromosome"/>
</dbReference>
<name>A0A975GK43_9BACT</name>
<evidence type="ECO:0000313" key="3">
    <source>
        <dbReference type="Proteomes" id="UP000663722"/>
    </source>
</evidence>
<dbReference type="EMBL" id="CP061800">
    <property type="protein sequence ID" value="QTA84117.1"/>
    <property type="molecule type" value="Genomic_DNA"/>
</dbReference>
<accession>A0A975GK43</accession>
<dbReference type="EMBL" id="CP061800">
    <property type="protein sequence ID" value="QTA84120.1"/>
    <property type="molecule type" value="Genomic_DNA"/>
</dbReference>
<proteinExistence type="predicted"/>
<keyword evidence="3" id="KW-1185">Reference proteome</keyword>